<reference evidence="1 2" key="1">
    <citation type="submission" date="2015-11" db="EMBL/GenBank/DDBJ databases">
        <authorList>
            <person name="Nicholson A.C."/>
            <person name="Humrighouse B.W."/>
            <person name="Graziano J."/>
            <person name="Lasker B."/>
            <person name="Whitney A.M."/>
            <person name="Mcquiston J.R."/>
        </authorList>
    </citation>
    <scope>NUCLEOTIDE SEQUENCE [LARGE SCALE GENOMIC DNA]</scope>
    <source>
        <strain evidence="1 2">G4071</strain>
    </source>
</reference>
<protein>
    <recommendedName>
        <fullName evidence="3">Lipoprotein</fullName>
    </recommendedName>
</protein>
<dbReference type="EMBL" id="LNOI01000004">
    <property type="protein sequence ID" value="KUY17494.1"/>
    <property type="molecule type" value="Genomic_DNA"/>
</dbReference>
<comment type="caution">
    <text evidence="1">The sequence shown here is derived from an EMBL/GenBank/DDBJ whole genome shotgun (WGS) entry which is preliminary data.</text>
</comment>
<organism evidence="1 2">
    <name type="scientific">Elizabethkingia miricola</name>
    <name type="common">Chryseobacterium miricola</name>
    <dbReference type="NCBI Taxonomy" id="172045"/>
    <lineage>
        <taxon>Bacteria</taxon>
        <taxon>Pseudomonadati</taxon>
        <taxon>Bacteroidota</taxon>
        <taxon>Flavobacteriia</taxon>
        <taxon>Flavobacteriales</taxon>
        <taxon>Weeksellaceae</taxon>
        <taxon>Elizabethkingia</taxon>
    </lineage>
</organism>
<dbReference type="AlphaFoldDB" id="A0ABD4DNP1"/>
<evidence type="ECO:0000313" key="1">
    <source>
        <dbReference type="EMBL" id="KUY17494.1"/>
    </source>
</evidence>
<accession>A0ABD4DNP1</accession>
<gene>
    <name evidence="1" type="ORF">ATB95_14200</name>
</gene>
<dbReference type="Proteomes" id="UP000064412">
    <property type="component" value="Unassembled WGS sequence"/>
</dbReference>
<name>A0ABD4DNP1_ELIMR</name>
<proteinExistence type="predicted"/>
<evidence type="ECO:0008006" key="3">
    <source>
        <dbReference type="Google" id="ProtNLM"/>
    </source>
</evidence>
<sequence length="225" mass="25389">MDAIKYKFQMKKILLFFILFSTYCESFSQIIYYQGGAVGGLLYAASGSIMPEHGFLPGKKFPIYETVEKYNFNNKKIKIILSDNRVSSNLKKVDCSNISLTNSSEFKNEQGIVKVGEYINKLFTDSGIIIDKDASEEYEINLMALDTRLIGFGNIDVHGLCQIKVKHNGIEKIYCTDIQDGDKNAPLSKSSFVSRKTATRLMMSAAIRETIENIIRDMNNTDNVL</sequence>
<evidence type="ECO:0000313" key="2">
    <source>
        <dbReference type="Proteomes" id="UP000064412"/>
    </source>
</evidence>